<comment type="caution">
    <text evidence="1">The sequence shown here is derived from an EMBL/GenBank/DDBJ whole genome shotgun (WGS) entry which is preliminary data.</text>
</comment>
<evidence type="ECO:0000313" key="2">
    <source>
        <dbReference type="Proteomes" id="UP000029614"/>
    </source>
</evidence>
<dbReference type="Proteomes" id="UP000029614">
    <property type="component" value="Unassembled WGS sequence"/>
</dbReference>
<dbReference type="RefSeq" id="WP_019036884.1">
    <property type="nucleotide sequence ID" value="NZ_JRNU01000126.1"/>
</dbReference>
<evidence type="ECO:0000313" key="1">
    <source>
        <dbReference type="EMBL" id="KGF49378.1"/>
    </source>
</evidence>
<dbReference type="EMBL" id="JRNU01000126">
    <property type="protein sequence ID" value="KGF49378.1"/>
    <property type="molecule type" value="Genomic_DNA"/>
</dbReference>
<sequence>MNVSNIIVDFANANKEFKTNDLSEYLSGKIELSKKMLSWHLRKLLDEKKIFRISKGVYTTTPKNIFHPVPNAHSIRLYKKLKAVYPLLDFCVYNGEILSDLQHHLSYNNNIYIETERDATETIFHFVQDMHERSFLSPKEDIMSDYIRLDKRSFIVKPLVSESPIQEVNGINVPRIEKLLVDIQCDRDFFYLQGQESLYMMQNAFTNYNVNIGMLLRYASRRNIKPQIEKYIKDFV</sequence>
<protein>
    <submittedName>
        <fullName evidence="1">Uncharacterized protein</fullName>
    </submittedName>
</protein>
<dbReference type="AlphaFoldDB" id="A0A096AQM1"/>
<dbReference type="InterPro" id="IPR046484">
    <property type="entry name" value="DUF6577"/>
</dbReference>
<dbReference type="OrthoDB" id="594275at2"/>
<proteinExistence type="predicted"/>
<gene>
    <name evidence="1" type="ORF">HMPREF9302_10895</name>
</gene>
<keyword evidence="2" id="KW-1185">Reference proteome</keyword>
<dbReference type="Pfam" id="PF20217">
    <property type="entry name" value="DUF6577"/>
    <property type="match status" value="1"/>
</dbReference>
<organism evidence="1 2">
    <name type="scientific">Prevotella amnii DNF00058</name>
    <dbReference type="NCBI Taxonomy" id="1401066"/>
    <lineage>
        <taxon>Bacteria</taxon>
        <taxon>Pseudomonadati</taxon>
        <taxon>Bacteroidota</taxon>
        <taxon>Bacteroidia</taxon>
        <taxon>Bacteroidales</taxon>
        <taxon>Prevotellaceae</taxon>
        <taxon>Prevotella</taxon>
    </lineage>
</organism>
<accession>A0A096AQM1</accession>
<reference evidence="1 2" key="1">
    <citation type="submission" date="2014-07" db="EMBL/GenBank/DDBJ databases">
        <authorList>
            <person name="McCorrison J."/>
            <person name="Sanka R."/>
            <person name="Torralba M."/>
            <person name="Gillis M."/>
            <person name="Haft D.H."/>
            <person name="Methe B."/>
            <person name="Sutton G."/>
            <person name="Nelson K.E."/>
        </authorList>
    </citation>
    <scope>NUCLEOTIDE SEQUENCE [LARGE SCALE GENOMIC DNA]</scope>
    <source>
        <strain evidence="1 2">DNF00058</strain>
    </source>
</reference>
<name>A0A096AQM1_9BACT</name>